<evidence type="ECO:0000256" key="3">
    <source>
        <dbReference type="SAM" id="MobiDB-lite"/>
    </source>
</evidence>
<dbReference type="GO" id="GO:0016746">
    <property type="term" value="F:acyltransferase activity"/>
    <property type="evidence" value="ECO:0007669"/>
    <property type="project" value="UniProtKB-KW"/>
</dbReference>
<feature type="domain" description="Poly-beta-hydroxybutyrate polymerase N-terminal" evidence="4">
    <location>
        <begin position="128"/>
        <end position="296"/>
    </location>
</feature>
<dbReference type="SUPFAM" id="SSF53474">
    <property type="entry name" value="alpha/beta-Hydrolases"/>
    <property type="match status" value="1"/>
</dbReference>
<proteinExistence type="predicted"/>
<dbReference type="Gene3D" id="3.40.50.1820">
    <property type="entry name" value="alpha/beta hydrolase"/>
    <property type="match status" value="1"/>
</dbReference>
<dbReference type="PANTHER" id="PTHR36837:SF5">
    <property type="entry name" value="POLY-3-HYDROXYBUTYRATE SYNTHASE"/>
    <property type="match status" value="1"/>
</dbReference>
<dbReference type="Proteomes" id="UP000295399">
    <property type="component" value="Unassembled WGS sequence"/>
</dbReference>
<comment type="caution">
    <text evidence="6">The sequence shown here is derived from an EMBL/GenBank/DDBJ whole genome shotgun (WGS) entry which is preliminary data.</text>
</comment>
<feature type="domain" description="Poly-beta-hydroxybutyrate polymerase N-terminal" evidence="5">
    <location>
        <begin position="51"/>
        <end position="89"/>
    </location>
</feature>
<dbReference type="InterPro" id="IPR029058">
    <property type="entry name" value="AB_hydrolase_fold"/>
</dbReference>
<feature type="compositionally biased region" description="Low complexity" evidence="3">
    <location>
        <begin position="17"/>
        <end position="31"/>
    </location>
</feature>
<dbReference type="PANTHER" id="PTHR36837">
    <property type="entry name" value="POLY(3-HYDROXYALKANOATE) POLYMERASE SUBUNIT PHAC"/>
    <property type="match status" value="1"/>
</dbReference>
<dbReference type="Pfam" id="PF07167">
    <property type="entry name" value="PhaC_N"/>
    <property type="match status" value="1"/>
</dbReference>
<evidence type="ECO:0000313" key="6">
    <source>
        <dbReference type="EMBL" id="TCP36159.1"/>
    </source>
</evidence>
<dbReference type="GO" id="GO:0042619">
    <property type="term" value="P:poly-hydroxybutyrate biosynthetic process"/>
    <property type="evidence" value="ECO:0007669"/>
    <property type="project" value="InterPro"/>
</dbReference>
<dbReference type="AlphaFoldDB" id="A0A4R2PKQ4"/>
<keyword evidence="2" id="KW-0012">Acyltransferase</keyword>
<keyword evidence="1" id="KW-0808">Transferase</keyword>
<protein>
    <submittedName>
        <fullName evidence="6">Polyhydroxyalkanoate synthase</fullName>
    </submittedName>
</protein>
<dbReference type="EMBL" id="SLXO01000003">
    <property type="protein sequence ID" value="TCP36159.1"/>
    <property type="molecule type" value="Genomic_DNA"/>
</dbReference>
<reference evidence="6 7" key="1">
    <citation type="submission" date="2019-03" db="EMBL/GenBank/DDBJ databases">
        <title>Genomic Encyclopedia of Type Strains, Phase IV (KMG-IV): sequencing the most valuable type-strain genomes for metagenomic binning, comparative biology and taxonomic classification.</title>
        <authorList>
            <person name="Goeker M."/>
        </authorList>
    </citation>
    <scope>NUCLEOTIDE SEQUENCE [LARGE SCALE GENOMIC DNA]</scope>
    <source>
        <strain evidence="6 7">DSM 2132</strain>
    </source>
</reference>
<evidence type="ECO:0000256" key="2">
    <source>
        <dbReference type="ARBA" id="ARBA00023315"/>
    </source>
</evidence>
<evidence type="ECO:0000259" key="5">
    <source>
        <dbReference type="Pfam" id="PF12551"/>
    </source>
</evidence>
<gene>
    <name evidence="6" type="ORF">EV659_10346</name>
</gene>
<sequence length="618" mass="69400">MAADDTSLPDHPTDDQPASPASTPSSFARSTPPAPVQTPRDTAGEVMDQHHTFDRLMTARVGALTGGLSVTSIMSAWVDWGTHMMQAPGTALSLWQEGAKMATRLAIHSAKVTAGQEAPPIIKPDPGDNRFRDPAWQTYPYSLWVEGFLLGQSWWMAAACGTRGVSNQHRRQVSFMMRQMLDVVAPPNIPWLNPQIVKTTLETGGANWRRGMTNFFDDVDRQISGRPPAGVEEYPVGERLAITPGRVVFRNKLMELIQYSPTTETVHKEPILVVPAWIMKYYILDLQPHNSLVKYLVDQGFTVFMISWMNPGPDDWDLSLDDYRRMGVMEALDIVTALTGEKVHATGYCLGGTLLSIAAATMAQRQDERLQTVTLIAAQTDFTEAGELTLFIDESQLSLLEDIMWDQGYLDTKQMAGAFQMLRSNDLIWSRMIKEYALGERAPINDLMAWNADQTRMPYRMHSQYLRALFLENRLSRGRYAIGGKTIAMRDIDCPVFAVGTERDHIAPWESVYKVHLPTNTEITFVLASGGHNGGIVSEPGHPRRHYRIATQQPDDTYVDPQTWKNLVNPQEGSWWPEWARWLSTRSSSERVPARAEGNRKKGYPPLDAAPGTYIYMK</sequence>
<dbReference type="InterPro" id="IPR022211">
    <property type="entry name" value="PHBC_N"/>
</dbReference>
<dbReference type="OrthoDB" id="7208816at2"/>
<dbReference type="InParanoid" id="A0A4R2PKQ4"/>
<dbReference type="Pfam" id="PF12551">
    <property type="entry name" value="PHBC_N"/>
    <property type="match status" value="1"/>
</dbReference>
<name>A0A4R2PKQ4_RHOSA</name>
<dbReference type="RefSeq" id="WP_132707726.1">
    <property type="nucleotide sequence ID" value="NZ_JACIGF010000003.1"/>
</dbReference>
<feature type="region of interest" description="Disordered" evidence="3">
    <location>
        <begin position="1"/>
        <end position="43"/>
    </location>
</feature>
<dbReference type="InterPro" id="IPR010941">
    <property type="entry name" value="PhaC_N"/>
</dbReference>
<dbReference type="InterPro" id="IPR051321">
    <property type="entry name" value="PHA/PHB_synthase"/>
</dbReference>
<evidence type="ECO:0000259" key="4">
    <source>
        <dbReference type="Pfam" id="PF07167"/>
    </source>
</evidence>
<organism evidence="6 7">
    <name type="scientific">Rhodothalassium salexigens DSM 2132</name>
    <dbReference type="NCBI Taxonomy" id="1188247"/>
    <lineage>
        <taxon>Bacteria</taxon>
        <taxon>Pseudomonadati</taxon>
        <taxon>Pseudomonadota</taxon>
        <taxon>Alphaproteobacteria</taxon>
        <taxon>Rhodothalassiales</taxon>
        <taxon>Rhodothalassiaceae</taxon>
        <taxon>Rhodothalassium</taxon>
    </lineage>
</organism>
<evidence type="ECO:0000313" key="7">
    <source>
        <dbReference type="Proteomes" id="UP000295399"/>
    </source>
</evidence>
<accession>A0A4R2PKQ4</accession>
<evidence type="ECO:0000256" key="1">
    <source>
        <dbReference type="ARBA" id="ARBA00022679"/>
    </source>
</evidence>
<keyword evidence="7" id="KW-1185">Reference proteome</keyword>